<dbReference type="Pfam" id="PF22656">
    <property type="entry name" value="At5g48480-like_N"/>
    <property type="match status" value="1"/>
</dbReference>
<dbReference type="SUPFAM" id="SSF54593">
    <property type="entry name" value="Glyoxalase/Bleomycin resistance protein/Dihydroxybiphenyl dioxygenase"/>
    <property type="match status" value="1"/>
</dbReference>
<dbReference type="AlphaFoldDB" id="A0AAN9J6T4"/>
<dbReference type="Proteomes" id="UP001359559">
    <property type="component" value="Unassembled WGS sequence"/>
</dbReference>
<keyword evidence="1" id="KW-1133">Transmembrane helix</keyword>
<keyword evidence="1" id="KW-0812">Transmembrane</keyword>
<feature type="transmembrane region" description="Helical" evidence="1">
    <location>
        <begin position="20"/>
        <end position="47"/>
    </location>
</feature>
<protein>
    <recommendedName>
        <fullName evidence="2">VOC domain-containing protein</fullName>
    </recommendedName>
</protein>
<evidence type="ECO:0000313" key="4">
    <source>
        <dbReference type="Proteomes" id="UP001359559"/>
    </source>
</evidence>
<dbReference type="Gene3D" id="3.10.180.10">
    <property type="entry name" value="2,3-Dihydroxybiphenyl 1,2-Dioxygenase, domain 1"/>
    <property type="match status" value="1"/>
</dbReference>
<sequence>MDGVSAPPPLYNHCPTTATSFTLISFLFCFLSPRVSLLIVVVFLCCFSSPCRLTPMAQQDAQNGSSENAAAPPAVSFVAVKPQLFVEAPKANDAVLFYKAAFGAEEVGRTLNPKRKADLELPLILSAELKIAGSSILVADLVDDSASPTKAGGNGVVLFLETEDVERAIAKAVSAGAVVESEVVEGEGAFGGGRVGKVKDPYGFVWAISSPGKKGADVEA</sequence>
<accession>A0AAN9J6T4</accession>
<dbReference type="PANTHER" id="PTHR34109">
    <property type="entry name" value="BNAUNNG04460D PROTEIN-RELATED"/>
    <property type="match status" value="1"/>
</dbReference>
<dbReference type="InterPro" id="IPR054576">
    <property type="entry name" value="At5g48480-like_N"/>
</dbReference>
<dbReference type="InterPro" id="IPR037523">
    <property type="entry name" value="VOC_core"/>
</dbReference>
<evidence type="ECO:0000256" key="1">
    <source>
        <dbReference type="SAM" id="Phobius"/>
    </source>
</evidence>
<dbReference type="PANTHER" id="PTHR34109:SF1">
    <property type="entry name" value="VOC DOMAIN-CONTAINING PROTEIN"/>
    <property type="match status" value="1"/>
</dbReference>
<evidence type="ECO:0000259" key="2">
    <source>
        <dbReference type="PROSITE" id="PS51819"/>
    </source>
</evidence>
<dbReference type="CDD" id="cd07246">
    <property type="entry name" value="VOC_like"/>
    <property type="match status" value="1"/>
</dbReference>
<dbReference type="EMBL" id="JAYKXN010000004">
    <property type="protein sequence ID" value="KAK7293212.1"/>
    <property type="molecule type" value="Genomic_DNA"/>
</dbReference>
<proteinExistence type="predicted"/>
<gene>
    <name evidence="3" type="ORF">RJT34_16075</name>
</gene>
<dbReference type="Pfam" id="PF22650">
    <property type="entry name" value="At5g48480-like_C"/>
    <property type="match status" value="1"/>
</dbReference>
<keyword evidence="4" id="KW-1185">Reference proteome</keyword>
<dbReference type="InterPro" id="IPR054575">
    <property type="entry name" value="At5g48480-like_C"/>
</dbReference>
<feature type="domain" description="VOC" evidence="2">
    <location>
        <begin position="79"/>
        <end position="211"/>
    </location>
</feature>
<reference evidence="3 4" key="1">
    <citation type="submission" date="2024-01" db="EMBL/GenBank/DDBJ databases">
        <title>The genomes of 5 underutilized Papilionoideae crops provide insights into root nodulation and disease resistance.</title>
        <authorList>
            <person name="Yuan L."/>
        </authorList>
    </citation>
    <scope>NUCLEOTIDE SEQUENCE [LARGE SCALE GENOMIC DNA]</scope>
    <source>
        <strain evidence="3">LY-2023</strain>
        <tissue evidence="3">Leaf</tissue>
    </source>
</reference>
<keyword evidence="1" id="KW-0472">Membrane</keyword>
<dbReference type="PROSITE" id="PS51819">
    <property type="entry name" value="VOC"/>
    <property type="match status" value="1"/>
</dbReference>
<organism evidence="3 4">
    <name type="scientific">Clitoria ternatea</name>
    <name type="common">Butterfly pea</name>
    <dbReference type="NCBI Taxonomy" id="43366"/>
    <lineage>
        <taxon>Eukaryota</taxon>
        <taxon>Viridiplantae</taxon>
        <taxon>Streptophyta</taxon>
        <taxon>Embryophyta</taxon>
        <taxon>Tracheophyta</taxon>
        <taxon>Spermatophyta</taxon>
        <taxon>Magnoliopsida</taxon>
        <taxon>eudicotyledons</taxon>
        <taxon>Gunneridae</taxon>
        <taxon>Pentapetalae</taxon>
        <taxon>rosids</taxon>
        <taxon>fabids</taxon>
        <taxon>Fabales</taxon>
        <taxon>Fabaceae</taxon>
        <taxon>Papilionoideae</taxon>
        <taxon>50 kb inversion clade</taxon>
        <taxon>NPAAA clade</taxon>
        <taxon>indigoferoid/millettioid clade</taxon>
        <taxon>Phaseoleae</taxon>
        <taxon>Clitoria</taxon>
    </lineage>
</organism>
<comment type="caution">
    <text evidence="3">The sequence shown here is derived from an EMBL/GenBank/DDBJ whole genome shotgun (WGS) entry which is preliminary data.</text>
</comment>
<evidence type="ECO:0000313" key="3">
    <source>
        <dbReference type="EMBL" id="KAK7293212.1"/>
    </source>
</evidence>
<name>A0AAN9J6T4_CLITE</name>
<dbReference type="InterPro" id="IPR029068">
    <property type="entry name" value="Glyas_Bleomycin-R_OHBP_Dase"/>
</dbReference>